<evidence type="ECO:0000256" key="5">
    <source>
        <dbReference type="ARBA" id="ARBA00022989"/>
    </source>
</evidence>
<evidence type="ECO:0000256" key="1">
    <source>
        <dbReference type="ARBA" id="ARBA00004651"/>
    </source>
</evidence>
<keyword evidence="3" id="KW-1003">Cell membrane</keyword>
<dbReference type="Pfam" id="PF19300">
    <property type="entry name" value="BPD_transp_1_N"/>
    <property type="match status" value="1"/>
</dbReference>
<evidence type="ECO:0000256" key="8">
    <source>
        <dbReference type="SAM" id="MobiDB-lite"/>
    </source>
</evidence>
<dbReference type="SUPFAM" id="SSF161098">
    <property type="entry name" value="MetI-like"/>
    <property type="match status" value="1"/>
</dbReference>
<keyword evidence="11" id="KW-1185">Reference proteome</keyword>
<dbReference type="Gene3D" id="1.10.3720.10">
    <property type="entry name" value="MetI-like"/>
    <property type="match status" value="1"/>
</dbReference>
<sequence>MSSATTGSEGATPKQLTAPTQTESPDPSSTGKGGKGNRDSRQFALLRYLGVRILLIPVTAWILSTVVFFLMRVVGDPISAALGGRLTPAEIEERKEAAGLNRPILSQYWDYLVGLLHGDFGRSQDNREISEVVITYGAASLELVFWALIVALVVGIPLGRYAATHRDSFADTGLRLFAILAYAAPVFFVGLLLKLIFAVQLGWLPVAGRASTNVEIQLQHVSPKTNIMIIDAILYGDNEYILDVLEHAILPAIALGLLTAGIFLRLVRINLIQTLRSDYVDAARARGLSRRVVTGRHAFRNAMIPIVTVMGMQLAMMLGGSVLTETTFEWKGLGYQLATYLSARDFVAVQGIVAFVALIVAVMSFLVDIVVALIDPRVRF</sequence>
<evidence type="ECO:0000256" key="3">
    <source>
        <dbReference type="ARBA" id="ARBA00022475"/>
    </source>
</evidence>
<keyword evidence="6 7" id="KW-0472">Membrane</keyword>
<proteinExistence type="inferred from homology"/>
<dbReference type="EMBL" id="BAABJM010000007">
    <property type="protein sequence ID" value="GAA5065821.1"/>
    <property type="molecule type" value="Genomic_DNA"/>
</dbReference>
<feature type="transmembrane region" description="Helical" evidence="7">
    <location>
        <begin position="248"/>
        <end position="267"/>
    </location>
</feature>
<feature type="transmembrane region" description="Helical" evidence="7">
    <location>
        <begin position="174"/>
        <end position="197"/>
    </location>
</feature>
<evidence type="ECO:0000256" key="2">
    <source>
        <dbReference type="ARBA" id="ARBA00022448"/>
    </source>
</evidence>
<feature type="transmembrane region" description="Helical" evidence="7">
    <location>
        <begin position="347"/>
        <end position="374"/>
    </location>
</feature>
<comment type="subcellular location">
    <subcellularLocation>
        <location evidence="1 7">Cell membrane</location>
        <topology evidence="1 7">Multi-pass membrane protein</topology>
    </subcellularLocation>
</comment>
<dbReference type="InterPro" id="IPR000515">
    <property type="entry name" value="MetI-like"/>
</dbReference>
<organism evidence="10 11">
    <name type="scientific">Nocardia callitridis</name>
    <dbReference type="NCBI Taxonomy" id="648753"/>
    <lineage>
        <taxon>Bacteria</taxon>
        <taxon>Bacillati</taxon>
        <taxon>Actinomycetota</taxon>
        <taxon>Actinomycetes</taxon>
        <taxon>Mycobacteriales</taxon>
        <taxon>Nocardiaceae</taxon>
        <taxon>Nocardia</taxon>
    </lineage>
</organism>
<dbReference type="PROSITE" id="PS50928">
    <property type="entry name" value="ABC_TM1"/>
    <property type="match status" value="1"/>
</dbReference>
<dbReference type="InterPro" id="IPR045621">
    <property type="entry name" value="BPD_transp_1_N"/>
</dbReference>
<feature type="compositionally biased region" description="Polar residues" evidence="8">
    <location>
        <begin position="1"/>
        <end position="30"/>
    </location>
</feature>
<accession>A0ABP9KXH7</accession>
<evidence type="ECO:0000256" key="6">
    <source>
        <dbReference type="ARBA" id="ARBA00023136"/>
    </source>
</evidence>
<evidence type="ECO:0000259" key="9">
    <source>
        <dbReference type="PROSITE" id="PS50928"/>
    </source>
</evidence>
<feature type="transmembrane region" description="Helical" evidence="7">
    <location>
        <begin position="45"/>
        <end position="71"/>
    </location>
</feature>
<keyword evidence="5 7" id="KW-1133">Transmembrane helix</keyword>
<evidence type="ECO:0000313" key="11">
    <source>
        <dbReference type="Proteomes" id="UP001500603"/>
    </source>
</evidence>
<reference evidence="11" key="1">
    <citation type="journal article" date="2019" name="Int. J. Syst. Evol. Microbiol.">
        <title>The Global Catalogue of Microorganisms (GCM) 10K type strain sequencing project: providing services to taxonomists for standard genome sequencing and annotation.</title>
        <authorList>
            <consortium name="The Broad Institute Genomics Platform"/>
            <consortium name="The Broad Institute Genome Sequencing Center for Infectious Disease"/>
            <person name="Wu L."/>
            <person name="Ma J."/>
        </authorList>
    </citation>
    <scope>NUCLEOTIDE SEQUENCE [LARGE SCALE GENOMIC DNA]</scope>
    <source>
        <strain evidence="11">JCM 18298</strain>
    </source>
</reference>
<feature type="transmembrane region" description="Helical" evidence="7">
    <location>
        <begin position="143"/>
        <end position="162"/>
    </location>
</feature>
<name>A0ABP9KXH7_9NOCA</name>
<evidence type="ECO:0000313" key="10">
    <source>
        <dbReference type="EMBL" id="GAA5065821.1"/>
    </source>
</evidence>
<feature type="domain" description="ABC transmembrane type-1" evidence="9">
    <location>
        <begin position="137"/>
        <end position="371"/>
    </location>
</feature>
<evidence type="ECO:0000256" key="7">
    <source>
        <dbReference type="RuleBase" id="RU363032"/>
    </source>
</evidence>
<dbReference type="InterPro" id="IPR035906">
    <property type="entry name" value="MetI-like_sf"/>
</dbReference>
<comment type="similarity">
    <text evidence="7">Belongs to the binding-protein-dependent transport system permease family.</text>
</comment>
<dbReference type="Pfam" id="PF00528">
    <property type="entry name" value="BPD_transp_1"/>
    <property type="match status" value="1"/>
</dbReference>
<feature type="region of interest" description="Disordered" evidence="8">
    <location>
        <begin position="1"/>
        <end position="37"/>
    </location>
</feature>
<dbReference type="CDD" id="cd06261">
    <property type="entry name" value="TM_PBP2"/>
    <property type="match status" value="1"/>
</dbReference>
<protein>
    <submittedName>
        <fullName evidence="10">ABC transporter permease</fullName>
    </submittedName>
</protein>
<comment type="caution">
    <text evidence="10">The sequence shown here is derived from an EMBL/GenBank/DDBJ whole genome shotgun (WGS) entry which is preliminary data.</text>
</comment>
<feature type="transmembrane region" description="Helical" evidence="7">
    <location>
        <begin position="298"/>
        <end position="323"/>
    </location>
</feature>
<gene>
    <name evidence="10" type="ORF">GCM10023318_53280</name>
</gene>
<keyword evidence="2 7" id="KW-0813">Transport</keyword>
<keyword evidence="4 7" id="KW-0812">Transmembrane</keyword>
<evidence type="ECO:0000256" key="4">
    <source>
        <dbReference type="ARBA" id="ARBA00022692"/>
    </source>
</evidence>
<dbReference type="PANTHER" id="PTHR43163:SF6">
    <property type="entry name" value="DIPEPTIDE TRANSPORT SYSTEM PERMEASE PROTEIN DPPB-RELATED"/>
    <property type="match status" value="1"/>
</dbReference>
<dbReference type="Proteomes" id="UP001500603">
    <property type="component" value="Unassembled WGS sequence"/>
</dbReference>
<dbReference type="RefSeq" id="WP_345498837.1">
    <property type="nucleotide sequence ID" value="NZ_BAABJM010000007.1"/>
</dbReference>
<dbReference type="PANTHER" id="PTHR43163">
    <property type="entry name" value="DIPEPTIDE TRANSPORT SYSTEM PERMEASE PROTEIN DPPB-RELATED"/>
    <property type="match status" value="1"/>
</dbReference>